<gene>
    <name evidence="4" type="ORF">LPB140_02895</name>
</gene>
<proteinExistence type="predicted"/>
<accession>A0A1L3JED1</accession>
<dbReference type="Proteomes" id="UP000242561">
    <property type="component" value="Chromosome"/>
</dbReference>
<organism evidence="4 5">
    <name type="scientific">Sphingorhabdus lutea</name>
    <dbReference type="NCBI Taxonomy" id="1913578"/>
    <lineage>
        <taxon>Bacteria</taxon>
        <taxon>Pseudomonadati</taxon>
        <taxon>Pseudomonadota</taxon>
        <taxon>Alphaproteobacteria</taxon>
        <taxon>Sphingomonadales</taxon>
        <taxon>Sphingomonadaceae</taxon>
        <taxon>Sphingorhabdus</taxon>
    </lineage>
</organism>
<dbReference type="InterPro" id="IPR025877">
    <property type="entry name" value="MobA-like_NTP_Trfase"/>
</dbReference>
<keyword evidence="2" id="KW-0812">Transmembrane</keyword>
<reference evidence="4 5" key="1">
    <citation type="submission" date="2016-11" db="EMBL/GenBank/DDBJ databases">
        <title>Sphingorhabdus sp. LPB0140, isolated from marine environment.</title>
        <authorList>
            <person name="Kim E."/>
            <person name="Yi H."/>
        </authorList>
    </citation>
    <scope>NUCLEOTIDE SEQUENCE [LARGE SCALE GENOMIC DNA]</scope>
    <source>
        <strain evidence="4 5">LPB0140</strain>
    </source>
</reference>
<evidence type="ECO:0000256" key="2">
    <source>
        <dbReference type="SAM" id="Phobius"/>
    </source>
</evidence>
<feature type="transmembrane region" description="Helical" evidence="2">
    <location>
        <begin position="195"/>
        <end position="215"/>
    </location>
</feature>
<feature type="domain" description="MobA-like NTP transferase" evidence="3">
    <location>
        <begin position="29"/>
        <end position="142"/>
    </location>
</feature>
<name>A0A1L3JED1_9SPHN</name>
<keyword evidence="2" id="KW-1133">Transmembrane helix</keyword>
<dbReference type="EMBL" id="CP018154">
    <property type="protein sequence ID" value="APG63511.1"/>
    <property type="molecule type" value="Genomic_DNA"/>
</dbReference>
<dbReference type="STRING" id="1913578.LPB140_02895"/>
<keyword evidence="2" id="KW-0472">Membrane</keyword>
<protein>
    <recommendedName>
        <fullName evidence="3">MobA-like NTP transferase domain-containing protein</fullName>
    </recommendedName>
</protein>
<dbReference type="SUPFAM" id="SSF53448">
    <property type="entry name" value="Nucleotide-diphospho-sugar transferases"/>
    <property type="match status" value="1"/>
</dbReference>
<evidence type="ECO:0000313" key="4">
    <source>
        <dbReference type="EMBL" id="APG63511.1"/>
    </source>
</evidence>
<evidence type="ECO:0000256" key="1">
    <source>
        <dbReference type="ARBA" id="ARBA00022842"/>
    </source>
</evidence>
<dbReference type="Pfam" id="PF12804">
    <property type="entry name" value="NTP_transf_3"/>
    <property type="match status" value="1"/>
</dbReference>
<dbReference type="KEGG" id="sphl:LPB140_02895"/>
<dbReference type="InterPro" id="IPR029044">
    <property type="entry name" value="Nucleotide-diphossugar_trans"/>
</dbReference>
<evidence type="ECO:0000313" key="5">
    <source>
        <dbReference type="Proteomes" id="UP000242561"/>
    </source>
</evidence>
<sequence length="266" mass="29265">MIPQFDAILLAGSRPEIDPLAHAANVSLKSLVMVHGRPMLSWPLRHILSHPQCRKLCILAQDFRELLQHPQLKPLLTHPKAQMCISNDGISSSIADILNGSQLSSPILILTGDNVLINDMILDEFLQSAKGNDLAVGMVEKRTMMAKYPDAKRTWIKLRGGAWSGANLFWIEKPAAMQPLLSFWQDVEQKRKKGLAIIAAFGPFLMIGAAARFWTMGQAIAKAGRRFGLRAALAPINIAEACIDVDKPADLIQVEAIMASDRQYGP</sequence>
<dbReference type="AlphaFoldDB" id="A0A1L3JED1"/>
<keyword evidence="1" id="KW-0460">Magnesium</keyword>
<evidence type="ECO:0000259" key="3">
    <source>
        <dbReference type="Pfam" id="PF12804"/>
    </source>
</evidence>
<dbReference type="GO" id="GO:0016779">
    <property type="term" value="F:nucleotidyltransferase activity"/>
    <property type="evidence" value="ECO:0007669"/>
    <property type="project" value="UniProtKB-ARBA"/>
</dbReference>
<keyword evidence="5" id="KW-1185">Reference proteome</keyword>
<dbReference type="Gene3D" id="3.90.550.10">
    <property type="entry name" value="Spore Coat Polysaccharide Biosynthesis Protein SpsA, Chain A"/>
    <property type="match status" value="1"/>
</dbReference>